<dbReference type="EMBL" id="CAMAPB010000041">
    <property type="protein sequence ID" value="CAH9062241.1"/>
    <property type="molecule type" value="Genomic_DNA"/>
</dbReference>
<dbReference type="InterPro" id="IPR021521">
    <property type="entry name" value="DUF3185"/>
</dbReference>
<dbReference type="RefSeq" id="WP_036983831.1">
    <property type="nucleotide sequence ID" value="NZ_CAMAPB010000041.1"/>
</dbReference>
<evidence type="ECO:0008006" key="4">
    <source>
        <dbReference type="Google" id="ProtNLM"/>
    </source>
</evidence>
<protein>
    <recommendedName>
        <fullName evidence="4">DUF3185 domain-containing protein</fullName>
    </recommendedName>
</protein>
<organism evidence="2 3">
    <name type="scientific">Pseudoalteromonas haloplanktis</name>
    <name type="common">Alteromonas haloplanktis</name>
    <dbReference type="NCBI Taxonomy" id="228"/>
    <lineage>
        <taxon>Bacteria</taxon>
        <taxon>Pseudomonadati</taxon>
        <taxon>Pseudomonadota</taxon>
        <taxon>Gammaproteobacteria</taxon>
        <taxon>Alteromonadales</taxon>
        <taxon>Pseudoalteromonadaceae</taxon>
        <taxon>Pseudoalteromonas</taxon>
    </lineage>
</organism>
<keyword evidence="1" id="KW-0812">Transmembrane</keyword>
<reference evidence="2" key="1">
    <citation type="submission" date="2022-07" db="EMBL/GenBank/DDBJ databases">
        <authorList>
            <person name="Criscuolo A."/>
        </authorList>
    </citation>
    <scope>NUCLEOTIDE SEQUENCE</scope>
    <source>
        <strain evidence="2">CIP103197</strain>
    </source>
</reference>
<dbReference type="Proteomes" id="UP001152447">
    <property type="component" value="Unassembled WGS sequence"/>
</dbReference>
<keyword evidence="3" id="KW-1185">Reference proteome</keyword>
<comment type="caution">
    <text evidence="2">The sequence shown here is derived from an EMBL/GenBank/DDBJ whole genome shotgun (WGS) entry which is preliminary data.</text>
</comment>
<keyword evidence="1" id="KW-0472">Membrane</keyword>
<accession>A0A9W4R0T5</accession>
<dbReference type="AlphaFoldDB" id="A0A9W4R0T5"/>
<keyword evidence="1" id="KW-1133">Transmembrane helix</keyword>
<sequence length="63" mass="6666">MTNKIIGIVLIVIGVALGMWGYDVYDSASSQVTRALNGETPIEAWLGFIGGAVCILVGITRLK</sequence>
<evidence type="ECO:0000256" key="1">
    <source>
        <dbReference type="SAM" id="Phobius"/>
    </source>
</evidence>
<feature type="transmembrane region" description="Helical" evidence="1">
    <location>
        <begin position="42"/>
        <end position="62"/>
    </location>
</feature>
<evidence type="ECO:0000313" key="2">
    <source>
        <dbReference type="EMBL" id="CAH9062241.1"/>
    </source>
</evidence>
<feature type="transmembrane region" description="Helical" evidence="1">
    <location>
        <begin position="5"/>
        <end position="22"/>
    </location>
</feature>
<evidence type="ECO:0000313" key="3">
    <source>
        <dbReference type="Proteomes" id="UP001152447"/>
    </source>
</evidence>
<name>A0A9W4R0T5_PSEHA</name>
<proteinExistence type="predicted"/>
<gene>
    <name evidence="2" type="ORF">PSEHALCIP103_02662</name>
</gene>
<dbReference type="Pfam" id="PF11381">
    <property type="entry name" value="DUF3185"/>
    <property type="match status" value="1"/>
</dbReference>